<gene>
    <name evidence="1" type="ORF">FB466_1202</name>
</gene>
<dbReference type="AlphaFoldDB" id="A0A543I6Y1"/>
<dbReference type="EMBL" id="VFPN01000001">
    <property type="protein sequence ID" value="TQM66362.1"/>
    <property type="molecule type" value="Genomic_DNA"/>
</dbReference>
<protein>
    <submittedName>
        <fullName evidence="1">Uncharacterized protein</fullName>
    </submittedName>
</protein>
<evidence type="ECO:0000313" key="1">
    <source>
        <dbReference type="EMBL" id="TQM66362.1"/>
    </source>
</evidence>
<keyword evidence="2" id="KW-1185">Reference proteome</keyword>
<proteinExistence type="predicted"/>
<evidence type="ECO:0000313" key="2">
    <source>
        <dbReference type="Proteomes" id="UP000318331"/>
    </source>
</evidence>
<reference evidence="1 2" key="1">
    <citation type="submission" date="2019-06" db="EMBL/GenBank/DDBJ databases">
        <title>Sequencing the genomes of 1000 actinobacteria strains.</title>
        <authorList>
            <person name="Klenk H.-P."/>
        </authorList>
    </citation>
    <scope>NUCLEOTIDE SEQUENCE [LARGE SCALE GENOMIC DNA]</scope>
    <source>
        <strain evidence="1 2">DSM 18031</strain>
    </source>
</reference>
<dbReference type="Proteomes" id="UP000318331">
    <property type="component" value="Unassembled WGS sequence"/>
</dbReference>
<comment type="caution">
    <text evidence="1">The sequence shown here is derived from an EMBL/GenBank/DDBJ whole genome shotgun (WGS) entry which is preliminary data.</text>
</comment>
<accession>A0A543I6Y1</accession>
<sequence length="50" mass="5837">MTFRILRELVFRRVVARAAAEEVAPKRVRMDFFEVWCSSHTSVLSGSTRH</sequence>
<name>A0A543I6Y1_9MICO</name>
<organism evidence="1 2">
    <name type="scientific">Klugiella xanthotipulae</name>
    <dbReference type="NCBI Taxonomy" id="244735"/>
    <lineage>
        <taxon>Bacteria</taxon>
        <taxon>Bacillati</taxon>
        <taxon>Actinomycetota</taxon>
        <taxon>Actinomycetes</taxon>
        <taxon>Micrococcales</taxon>
        <taxon>Microbacteriaceae</taxon>
        <taxon>Klugiella</taxon>
    </lineage>
</organism>